<dbReference type="Proteomes" id="UP000799324">
    <property type="component" value="Unassembled WGS sequence"/>
</dbReference>
<organism evidence="1 2">
    <name type="scientific">Lophiostoma macrostomum CBS 122681</name>
    <dbReference type="NCBI Taxonomy" id="1314788"/>
    <lineage>
        <taxon>Eukaryota</taxon>
        <taxon>Fungi</taxon>
        <taxon>Dikarya</taxon>
        <taxon>Ascomycota</taxon>
        <taxon>Pezizomycotina</taxon>
        <taxon>Dothideomycetes</taxon>
        <taxon>Pleosporomycetidae</taxon>
        <taxon>Pleosporales</taxon>
        <taxon>Lophiostomataceae</taxon>
        <taxon>Lophiostoma</taxon>
    </lineage>
</organism>
<reference evidence="1" key="1">
    <citation type="journal article" date="2020" name="Stud. Mycol.">
        <title>101 Dothideomycetes genomes: a test case for predicting lifestyles and emergence of pathogens.</title>
        <authorList>
            <person name="Haridas S."/>
            <person name="Albert R."/>
            <person name="Binder M."/>
            <person name="Bloem J."/>
            <person name="Labutti K."/>
            <person name="Salamov A."/>
            <person name="Andreopoulos B."/>
            <person name="Baker S."/>
            <person name="Barry K."/>
            <person name="Bills G."/>
            <person name="Bluhm B."/>
            <person name="Cannon C."/>
            <person name="Castanera R."/>
            <person name="Culley D."/>
            <person name="Daum C."/>
            <person name="Ezra D."/>
            <person name="Gonzalez J."/>
            <person name="Henrissat B."/>
            <person name="Kuo A."/>
            <person name="Liang C."/>
            <person name="Lipzen A."/>
            <person name="Lutzoni F."/>
            <person name="Magnuson J."/>
            <person name="Mondo S."/>
            <person name="Nolan M."/>
            <person name="Ohm R."/>
            <person name="Pangilinan J."/>
            <person name="Park H.-J."/>
            <person name="Ramirez L."/>
            <person name="Alfaro M."/>
            <person name="Sun H."/>
            <person name="Tritt A."/>
            <person name="Yoshinaga Y."/>
            <person name="Zwiers L.-H."/>
            <person name="Turgeon B."/>
            <person name="Goodwin S."/>
            <person name="Spatafora J."/>
            <person name="Crous P."/>
            <person name="Grigoriev I."/>
        </authorList>
    </citation>
    <scope>NUCLEOTIDE SEQUENCE</scope>
    <source>
        <strain evidence="1">CBS 122681</strain>
    </source>
</reference>
<dbReference type="OrthoDB" id="3694718at2759"/>
<evidence type="ECO:0000313" key="1">
    <source>
        <dbReference type="EMBL" id="KAF2654758.1"/>
    </source>
</evidence>
<name>A0A6A6T7E9_9PLEO</name>
<protein>
    <submittedName>
        <fullName evidence="1">Uncharacterized protein</fullName>
    </submittedName>
</protein>
<evidence type="ECO:0000313" key="2">
    <source>
        <dbReference type="Proteomes" id="UP000799324"/>
    </source>
</evidence>
<keyword evidence="2" id="KW-1185">Reference proteome</keyword>
<proteinExistence type="predicted"/>
<dbReference type="AlphaFoldDB" id="A0A6A6T7E9"/>
<dbReference type="EMBL" id="MU004359">
    <property type="protein sequence ID" value="KAF2654758.1"/>
    <property type="molecule type" value="Genomic_DNA"/>
</dbReference>
<gene>
    <name evidence="1" type="ORF">K491DRAFT_693563</name>
</gene>
<sequence>MSPHEKYCGRYVPPAIDYRQYNRGPEGEQYVYYNGPPPYHYCDPFDMHYTHTTTQAPSYSHPPEISETDVLLLPTHMTKLSISYKRLGHSMRRMTATATRDLKLRNVVRQIVGDGAHTKQVRLLVKFRNEWREPGWEMRVGALERAGGVGKVVEMRIEGMDGGKWMCY</sequence>
<accession>A0A6A6T7E9</accession>